<feature type="compositionally biased region" description="Basic and acidic residues" evidence="4">
    <location>
        <begin position="347"/>
        <end position="356"/>
    </location>
</feature>
<gene>
    <name evidence="6" type="ORF">KTT_43070</name>
</gene>
<dbReference type="InterPro" id="IPR027417">
    <property type="entry name" value="P-loop_NTPase"/>
</dbReference>
<dbReference type="InterPro" id="IPR041664">
    <property type="entry name" value="AAA_16"/>
</dbReference>
<dbReference type="SUPFAM" id="SSF48452">
    <property type="entry name" value="TPR-like"/>
    <property type="match status" value="3"/>
</dbReference>
<dbReference type="Pfam" id="PF20586">
    <property type="entry name" value="DUF6788"/>
    <property type="match status" value="1"/>
</dbReference>
<organism evidence="6 7">
    <name type="scientific">Tengunoibacter tsumagoiensis</name>
    <dbReference type="NCBI Taxonomy" id="2014871"/>
    <lineage>
        <taxon>Bacteria</taxon>
        <taxon>Bacillati</taxon>
        <taxon>Chloroflexota</taxon>
        <taxon>Ktedonobacteria</taxon>
        <taxon>Ktedonobacterales</taxon>
        <taxon>Dictyobacteraceae</taxon>
        <taxon>Tengunoibacter</taxon>
    </lineage>
</organism>
<name>A0A402A5P4_9CHLR</name>
<dbReference type="GO" id="GO:0003677">
    <property type="term" value="F:DNA binding"/>
    <property type="evidence" value="ECO:0007669"/>
    <property type="project" value="InterPro"/>
</dbReference>
<evidence type="ECO:0000313" key="6">
    <source>
        <dbReference type="EMBL" id="GCE14448.1"/>
    </source>
</evidence>
<dbReference type="GO" id="GO:0006355">
    <property type="term" value="P:regulation of DNA-templated transcription"/>
    <property type="evidence" value="ECO:0007669"/>
    <property type="project" value="InterPro"/>
</dbReference>
<dbReference type="Gene3D" id="3.40.50.300">
    <property type="entry name" value="P-loop containing nucleotide triphosphate hydrolases"/>
    <property type="match status" value="1"/>
</dbReference>
<evidence type="ECO:0000313" key="7">
    <source>
        <dbReference type="Proteomes" id="UP000287352"/>
    </source>
</evidence>
<keyword evidence="3" id="KW-0175">Coiled coil</keyword>
<dbReference type="InterPro" id="IPR036388">
    <property type="entry name" value="WH-like_DNA-bd_sf"/>
</dbReference>
<dbReference type="Pfam" id="PF13191">
    <property type="entry name" value="AAA_16"/>
    <property type="match status" value="1"/>
</dbReference>
<dbReference type="SUPFAM" id="SSF52540">
    <property type="entry name" value="P-loop containing nucleoside triphosphate hydrolases"/>
    <property type="match status" value="1"/>
</dbReference>
<dbReference type="SMART" id="SM01043">
    <property type="entry name" value="BTAD"/>
    <property type="match status" value="1"/>
</dbReference>
<dbReference type="Pfam" id="PF03704">
    <property type="entry name" value="BTAD"/>
    <property type="match status" value="1"/>
</dbReference>
<reference evidence="7" key="1">
    <citation type="submission" date="2018-12" db="EMBL/GenBank/DDBJ databases">
        <title>Tengunoibacter tsumagoiensis gen. nov., sp. nov., Dictyobacter kobayashii sp. nov., D. alpinus sp. nov., and D. joshuensis sp. nov. and description of Dictyobacteraceae fam. nov. within the order Ktedonobacterales isolated from Tengu-no-mugimeshi.</title>
        <authorList>
            <person name="Wang C.M."/>
            <person name="Zheng Y."/>
            <person name="Sakai Y."/>
            <person name="Toyoda A."/>
            <person name="Minakuchi Y."/>
            <person name="Abe K."/>
            <person name="Yokota A."/>
            <person name="Yabe S."/>
        </authorList>
    </citation>
    <scope>NUCLEOTIDE SEQUENCE [LARGE SCALE GENOMIC DNA]</scope>
    <source>
        <strain evidence="7">Uno3</strain>
    </source>
</reference>
<accession>A0A402A5P4</accession>
<protein>
    <recommendedName>
        <fullName evidence="5">Bacterial transcriptional activator domain-containing protein</fullName>
    </recommendedName>
</protein>
<comment type="caution">
    <text evidence="6">The sequence shown here is derived from an EMBL/GenBank/DDBJ whole genome shotgun (WGS) entry which is preliminary data.</text>
</comment>
<dbReference type="SMART" id="SM00028">
    <property type="entry name" value="TPR"/>
    <property type="match status" value="8"/>
</dbReference>
<dbReference type="Gene3D" id="1.10.10.10">
    <property type="entry name" value="Winged helix-like DNA-binding domain superfamily/Winged helix DNA-binding domain"/>
    <property type="match status" value="1"/>
</dbReference>
<dbReference type="PANTHER" id="PTHR16305:SF28">
    <property type="entry name" value="GUANYLATE CYCLASE DOMAIN-CONTAINING PROTEIN"/>
    <property type="match status" value="1"/>
</dbReference>
<dbReference type="InterPro" id="IPR046738">
    <property type="entry name" value="DUF6788"/>
</dbReference>
<keyword evidence="7" id="KW-1185">Reference proteome</keyword>
<evidence type="ECO:0000256" key="3">
    <source>
        <dbReference type="SAM" id="Coils"/>
    </source>
</evidence>
<evidence type="ECO:0000256" key="2">
    <source>
        <dbReference type="ARBA" id="ARBA00022840"/>
    </source>
</evidence>
<keyword evidence="1" id="KW-0547">Nucleotide-binding</keyword>
<dbReference type="GO" id="GO:0004016">
    <property type="term" value="F:adenylate cyclase activity"/>
    <property type="evidence" value="ECO:0007669"/>
    <property type="project" value="TreeGrafter"/>
</dbReference>
<dbReference type="Proteomes" id="UP000287352">
    <property type="component" value="Unassembled WGS sequence"/>
</dbReference>
<feature type="region of interest" description="Disordered" evidence="4">
    <location>
        <begin position="338"/>
        <end position="360"/>
    </location>
</feature>
<feature type="coiled-coil region" evidence="3">
    <location>
        <begin position="969"/>
        <end position="996"/>
    </location>
</feature>
<dbReference type="PANTHER" id="PTHR16305">
    <property type="entry name" value="TESTICULAR SOLUBLE ADENYLYL CYCLASE"/>
    <property type="match status" value="1"/>
</dbReference>
<dbReference type="SUPFAM" id="SSF46894">
    <property type="entry name" value="C-terminal effector domain of the bipartite response regulators"/>
    <property type="match status" value="1"/>
</dbReference>
<evidence type="ECO:0000259" key="5">
    <source>
        <dbReference type="SMART" id="SM01043"/>
    </source>
</evidence>
<dbReference type="InterPro" id="IPR011990">
    <property type="entry name" value="TPR-like_helical_dom_sf"/>
</dbReference>
<dbReference type="Pfam" id="PF13424">
    <property type="entry name" value="TPR_12"/>
    <property type="match status" value="1"/>
</dbReference>
<feature type="domain" description="Bacterial transcriptional activator" evidence="5">
    <location>
        <begin position="189"/>
        <end position="331"/>
    </location>
</feature>
<dbReference type="InterPro" id="IPR005158">
    <property type="entry name" value="BTAD"/>
</dbReference>
<proteinExistence type="predicted"/>
<keyword evidence="2" id="KW-0067">ATP-binding</keyword>
<dbReference type="InterPro" id="IPR016032">
    <property type="entry name" value="Sig_transdc_resp-reg_C-effctor"/>
</dbReference>
<dbReference type="GO" id="GO:0005524">
    <property type="term" value="F:ATP binding"/>
    <property type="evidence" value="ECO:0007669"/>
    <property type="project" value="UniProtKB-KW"/>
</dbReference>
<evidence type="ECO:0000256" key="4">
    <source>
        <dbReference type="SAM" id="MobiDB-lite"/>
    </source>
</evidence>
<dbReference type="Gene3D" id="1.25.40.10">
    <property type="entry name" value="Tetratricopeptide repeat domain"/>
    <property type="match status" value="4"/>
</dbReference>
<dbReference type="OrthoDB" id="134656at2"/>
<dbReference type="EMBL" id="BIFR01000002">
    <property type="protein sequence ID" value="GCE14448.1"/>
    <property type="molecule type" value="Genomic_DNA"/>
</dbReference>
<dbReference type="GO" id="GO:0005737">
    <property type="term" value="C:cytoplasm"/>
    <property type="evidence" value="ECO:0007669"/>
    <property type="project" value="TreeGrafter"/>
</dbReference>
<dbReference type="RefSeq" id="WP_126582024.1">
    <property type="nucleotide sequence ID" value="NZ_BIFR01000002.1"/>
</dbReference>
<evidence type="ECO:0000256" key="1">
    <source>
        <dbReference type="ARBA" id="ARBA00022741"/>
    </source>
</evidence>
<sequence>MNDKVTYHQQVSYCGKPRCRKCREGTGHGPYWYAYQTVDGRTTRTYIGKHLPAEAQAKMNGGQEPRPAHASDRDQATICIYVLGQFRLERRDPQENNDWETVTDSSWQHQRVRALLGCLVSAGRRLGREQIMEALWPDLESDAAGGRLDRAVYSLRQLFEPQRDRLANSPLLLTEREMIVLADAPKIWIDADAFEQALKRAHASADPGEKEKFFQDAANLYGGPFLPEETKNEWTLGRRETLQRSWIGLLLEQAELFIQRDALNNAIEPLNRLLSIDPTNEAAVQSLMKLLMQLGRRAEAIRAYKRLREVLQAEYHILPLPETRQIYESLLGASKRSNAASVQAEPAEPRSGEEGRSLAQRGSIASANEIAAVQIGRSHQSPLIGRERELGLLNALVNTTDTTLRYRLAAQKRTALSTLDPHRRPQSVLLLGDVGIGKTRLAEEVSREAKKRGWAVAWSRVFAQEGSIPYRLWTEVLRKAMEQGAWQRKEVATRSLTFQPLSALLPEMQEYLLPTIYATSLPPEQEQLRLWEAARELLTLISSSTPLLIVLDDLQWSDTSGCELFAYLARRIYGLPIIIVGTCRDNELDAKHPLRSIMTDLQRENALECVSLERLSNEQIASLVSQVSHIPEPLVPRISDRAAGNPFFAEELARTIGSQPTLAEELSQAVVNLPETITAVLDLRLARLSQPCYKLLSNAAVLGGSFDFNIISAMEAGSSSHGSDEDLVLDLLEEGLRSGMLTEEGTGTRITYSFWHPLLASHLYDGLSAARRARQHRKAADVLKKLYKGKEEEVAAEITSHLIKGGESSEQIAHFAELAANRSLDLCSYEDAEYYYNVALEHIPDNSEEWQRRAYILEHLGECIRVQGKYEKARIFYQKSLDHRIYYSSQDSLIDLSQEAQVQSILLCEIGQCYYNGGDMASAKKYLESSEKILNNFKDTSISAKGRLLLQQSYVIWREGDYTLARPMANEALSVLEKVINEKKLAEKNKHKYTSAERTLLGDPVEIGRVHVLLSNIEATGGKCSDALPHLNKALEIFEQYDCSREIAIVSCNLGDLYLRTAQYSQAQAALRRSLSIAERIGEIPLSSFAIGNLGILDMRLGELYEAEKEMEKAISLAESVQDPIFQSMLNSSLATVLQEQRKFPQAVSALKSALKMARATKVSPCIGLAYMTLGKFRLALALDKTEGIEEKERLKNLSRAFSTLKHVLALKGIEVETRAESRLNLVQVLLIREDFVIAHQQALNALEEAQQSELIWLIAKSQAALGCTFASINQLDQSYNYFDKSIRAFRRINMRLEYARVLFKYGEILLENSELSSKDFVKGSNFLIEAKQIFIDCKAELDSLQLNVILAKHNIF</sequence>
<dbReference type="InterPro" id="IPR019734">
    <property type="entry name" value="TPR_rpt"/>
</dbReference>